<evidence type="ECO:0000256" key="1">
    <source>
        <dbReference type="SAM" id="Coils"/>
    </source>
</evidence>
<sequence length="138" mass="16335">MLRSNGKPFKLYGYTFWAYNYNDEDYYGKAKIDQLSEQNKLLNKTIVELRKQLNNFEQGFATVFYNSIYTDNSLNDVMSIKRSGDCFVSDELKAMFNDDEKKLAKILQKEKRESYHMKDNVSNIDQKLKAKKKLEEIL</sequence>
<dbReference type="RefSeq" id="WP_003361861.1">
    <property type="nucleotide sequence ID" value="NC_012658.1"/>
</dbReference>
<evidence type="ECO:0000313" key="2">
    <source>
        <dbReference type="EMBL" id="ACQ54679.1"/>
    </source>
</evidence>
<proteinExistence type="predicted"/>
<keyword evidence="1" id="KW-0175">Coiled coil</keyword>
<dbReference type="EMBL" id="CP001083">
    <property type="protein sequence ID" value="ACQ54679.1"/>
    <property type="molecule type" value="Genomic_DNA"/>
</dbReference>
<organism evidence="2 3">
    <name type="scientific">Clostridium botulinum (strain 657 / Type Ba4)</name>
    <dbReference type="NCBI Taxonomy" id="515621"/>
    <lineage>
        <taxon>Bacteria</taxon>
        <taxon>Bacillati</taxon>
        <taxon>Bacillota</taxon>
        <taxon>Clostridia</taxon>
        <taxon>Eubacteriales</taxon>
        <taxon>Clostridiaceae</taxon>
        <taxon>Clostridium</taxon>
    </lineage>
</organism>
<accession>A0A3F3ABG7</accession>
<feature type="coiled-coil region" evidence="1">
    <location>
        <begin position="32"/>
        <end position="59"/>
    </location>
</feature>
<reference evidence="2 3" key="1">
    <citation type="journal article" date="2007" name="PLoS ONE">
        <title>Analysis of the neurotoxin complex genes in Clostridium botulinum A1-A4 and B1 strains: BoNT/A3, /Ba4 and /B1 clusters are located within plasmids.</title>
        <authorList>
            <person name="Smith T.J."/>
            <person name="Hill K.K."/>
            <person name="Foley B.T."/>
            <person name="Detter J.C."/>
            <person name="Munk A.C."/>
            <person name="Bruce D.C."/>
            <person name="Doggett N.A."/>
            <person name="Smith L.A."/>
            <person name="Marks J.D."/>
            <person name="Xie G."/>
            <person name="Brettin T.S."/>
        </authorList>
    </citation>
    <scope>NUCLEOTIDE SEQUENCE [LARGE SCALE GENOMIC DNA]</scope>
    <source>
        <strain evidence="3">657 / Type Ba4</strain>
    </source>
</reference>
<dbReference type="KEGG" id="cbi:CLJ_B2301"/>
<dbReference type="AlphaFoldDB" id="A0A3F3ABG7"/>
<protein>
    <submittedName>
        <fullName evidence="2">Uncharacterized protein</fullName>
    </submittedName>
</protein>
<dbReference type="Proteomes" id="UP000002333">
    <property type="component" value="Chromosome"/>
</dbReference>
<gene>
    <name evidence="2" type="ordered locus">CLJ_B2301</name>
</gene>
<reference evidence="3" key="2">
    <citation type="submission" date="2008-05" db="EMBL/GenBank/DDBJ databases">
        <title>Genome sequence of Clostridium botulinum Ba4 strain 657.</title>
        <authorList>
            <person name="Shrivastava S."/>
            <person name="Brown J.L."/>
            <person name="Bruce D."/>
            <person name="Detter C."/>
            <person name="Munk C."/>
            <person name="Smith L.A."/>
            <person name="Smith T.J."/>
            <person name="Sutton G."/>
            <person name="Brettin T.S."/>
        </authorList>
    </citation>
    <scope>NUCLEOTIDE SEQUENCE [LARGE SCALE GENOMIC DNA]</scope>
    <source>
        <strain evidence="3">657 / Type Ba4</strain>
    </source>
</reference>
<name>A0A3F3ABG7_CLOB6</name>
<evidence type="ECO:0000313" key="3">
    <source>
        <dbReference type="Proteomes" id="UP000002333"/>
    </source>
</evidence>